<name>A0A178Z2I3_9EURO</name>
<dbReference type="GO" id="GO:0005524">
    <property type="term" value="F:ATP binding"/>
    <property type="evidence" value="ECO:0007669"/>
    <property type="project" value="InterPro"/>
</dbReference>
<dbReference type="PANTHER" id="PTHR47958">
    <property type="entry name" value="ATP-DEPENDENT RNA HELICASE DBP3"/>
    <property type="match status" value="1"/>
</dbReference>
<dbReference type="Proteomes" id="UP000078343">
    <property type="component" value="Unassembled WGS sequence"/>
</dbReference>
<dbReference type="RefSeq" id="XP_018687349.1">
    <property type="nucleotide sequence ID" value="XM_018843366.1"/>
</dbReference>
<dbReference type="GO" id="GO:0003676">
    <property type="term" value="F:nucleic acid binding"/>
    <property type="evidence" value="ECO:0007669"/>
    <property type="project" value="InterPro"/>
</dbReference>
<sequence>MSTDGTLYQTDIFAGAIAIRPSTFSQVWGLDEHRVSNRLQVPKPAARVLNSRKTRQPYCVNADRTVDVSKARYLVFDEADWMLDKGVEDDIKHIISQVPSAKKRQTVMFTATWPQPLRSNPLQSPYGEDTDGGCHD</sequence>
<dbReference type="SUPFAM" id="SSF52540">
    <property type="entry name" value="P-loop containing nucleoside triphosphate hydrolases"/>
    <property type="match status" value="1"/>
</dbReference>
<dbReference type="EMBL" id="LVYI01000017">
    <property type="protein sequence ID" value="OAP53982.1"/>
    <property type="molecule type" value="Genomic_DNA"/>
</dbReference>
<evidence type="ECO:0000256" key="1">
    <source>
        <dbReference type="SAM" id="MobiDB-lite"/>
    </source>
</evidence>
<dbReference type="InterPro" id="IPR011545">
    <property type="entry name" value="DEAD/DEAH_box_helicase_dom"/>
</dbReference>
<feature type="region of interest" description="Disordered" evidence="1">
    <location>
        <begin position="114"/>
        <end position="136"/>
    </location>
</feature>
<dbReference type="Gene3D" id="3.40.50.300">
    <property type="entry name" value="P-loop containing nucleotide triphosphate hydrolases"/>
    <property type="match status" value="1"/>
</dbReference>
<feature type="domain" description="DEAD/DEAH-box helicase" evidence="2">
    <location>
        <begin position="64"/>
        <end position="117"/>
    </location>
</feature>
<gene>
    <name evidence="3" type="ORF">AYL99_11862</name>
</gene>
<accession>A0A178Z2I3</accession>
<evidence type="ECO:0000259" key="2">
    <source>
        <dbReference type="Pfam" id="PF00270"/>
    </source>
</evidence>
<keyword evidence="4" id="KW-1185">Reference proteome</keyword>
<reference evidence="3 4" key="1">
    <citation type="submission" date="2016-04" db="EMBL/GenBank/DDBJ databases">
        <title>Draft genome of Fonsecaea erecta CBS 125763.</title>
        <authorList>
            <person name="Weiss V.A."/>
            <person name="Vicente V.A."/>
            <person name="Raittz R.T."/>
            <person name="Moreno L.F."/>
            <person name="De Souza E.M."/>
            <person name="Pedrosa F.O."/>
            <person name="Steffens M.B."/>
            <person name="Faoro H."/>
            <person name="Tadra-Sfeir M.Z."/>
            <person name="Najafzadeh M.J."/>
            <person name="Felipe M.S."/>
            <person name="Teixeira M."/>
            <person name="Sun J."/>
            <person name="Xi L."/>
            <person name="Gomes R."/>
            <person name="De Azevedo C.M."/>
            <person name="Salgado C.G."/>
            <person name="Da Silva M.B."/>
            <person name="Nascimento M.F."/>
            <person name="Queiroz-Telles F."/>
            <person name="Attili D.S."/>
            <person name="Gorbushina A."/>
        </authorList>
    </citation>
    <scope>NUCLEOTIDE SEQUENCE [LARGE SCALE GENOMIC DNA]</scope>
    <source>
        <strain evidence="3 4">CBS 125763</strain>
    </source>
</reference>
<dbReference type="InterPro" id="IPR027417">
    <property type="entry name" value="P-loop_NTPase"/>
</dbReference>
<comment type="caution">
    <text evidence="3">The sequence shown here is derived from an EMBL/GenBank/DDBJ whole genome shotgun (WGS) entry which is preliminary data.</text>
</comment>
<feature type="compositionally biased region" description="Polar residues" evidence="1">
    <location>
        <begin position="114"/>
        <end position="123"/>
    </location>
</feature>
<dbReference type="Pfam" id="PF00270">
    <property type="entry name" value="DEAD"/>
    <property type="match status" value="1"/>
</dbReference>
<dbReference type="GeneID" id="30016029"/>
<dbReference type="AlphaFoldDB" id="A0A178Z2I3"/>
<dbReference type="STRING" id="1367422.A0A178Z2I3"/>
<evidence type="ECO:0000313" key="4">
    <source>
        <dbReference type="Proteomes" id="UP000078343"/>
    </source>
</evidence>
<protein>
    <recommendedName>
        <fullName evidence="2">DEAD/DEAH-box helicase domain-containing protein</fullName>
    </recommendedName>
</protein>
<organism evidence="3 4">
    <name type="scientific">Fonsecaea erecta</name>
    <dbReference type="NCBI Taxonomy" id="1367422"/>
    <lineage>
        <taxon>Eukaryota</taxon>
        <taxon>Fungi</taxon>
        <taxon>Dikarya</taxon>
        <taxon>Ascomycota</taxon>
        <taxon>Pezizomycotina</taxon>
        <taxon>Eurotiomycetes</taxon>
        <taxon>Chaetothyriomycetidae</taxon>
        <taxon>Chaetothyriales</taxon>
        <taxon>Herpotrichiellaceae</taxon>
        <taxon>Fonsecaea</taxon>
    </lineage>
</organism>
<evidence type="ECO:0000313" key="3">
    <source>
        <dbReference type="EMBL" id="OAP53982.1"/>
    </source>
</evidence>
<proteinExistence type="predicted"/>